<gene>
    <name evidence="1" type="ORF">HYZ11_18005</name>
</gene>
<sequence>MIWTLEEARKLAGLKPEEKLDLARVKAEFNGRVAEVQPLAANAKRRRAA</sequence>
<dbReference type="EMBL" id="JACPUR010000041">
    <property type="protein sequence ID" value="MBI3129506.1"/>
    <property type="molecule type" value="Genomic_DNA"/>
</dbReference>
<evidence type="ECO:0000313" key="1">
    <source>
        <dbReference type="EMBL" id="MBI3129506.1"/>
    </source>
</evidence>
<comment type="caution">
    <text evidence="1">The sequence shown here is derived from an EMBL/GenBank/DDBJ whole genome shotgun (WGS) entry which is preliminary data.</text>
</comment>
<dbReference type="AlphaFoldDB" id="A0A932MRZ4"/>
<dbReference type="Proteomes" id="UP000782312">
    <property type="component" value="Unassembled WGS sequence"/>
</dbReference>
<organism evidence="1 2">
    <name type="scientific">Tectimicrobiota bacterium</name>
    <dbReference type="NCBI Taxonomy" id="2528274"/>
    <lineage>
        <taxon>Bacteria</taxon>
        <taxon>Pseudomonadati</taxon>
        <taxon>Nitrospinota/Tectimicrobiota group</taxon>
        <taxon>Candidatus Tectimicrobiota</taxon>
    </lineage>
</organism>
<evidence type="ECO:0000313" key="2">
    <source>
        <dbReference type="Proteomes" id="UP000782312"/>
    </source>
</evidence>
<proteinExistence type="predicted"/>
<accession>A0A932MRZ4</accession>
<protein>
    <submittedName>
        <fullName evidence="1">Uncharacterized protein</fullName>
    </submittedName>
</protein>
<name>A0A932MRZ4_UNCTE</name>
<reference evidence="1" key="1">
    <citation type="submission" date="2020-07" db="EMBL/GenBank/DDBJ databases">
        <title>Huge and variable diversity of episymbiotic CPR bacteria and DPANN archaea in groundwater ecosystems.</title>
        <authorList>
            <person name="He C.Y."/>
            <person name="Keren R."/>
            <person name="Whittaker M."/>
            <person name="Farag I.F."/>
            <person name="Doudna J."/>
            <person name="Cate J.H.D."/>
            <person name="Banfield J.F."/>
        </authorList>
    </citation>
    <scope>NUCLEOTIDE SEQUENCE</scope>
    <source>
        <strain evidence="1">NC_groundwater_763_Ag_S-0.2um_68_21</strain>
    </source>
</reference>